<keyword evidence="8 21" id="KW-0732">Signal</keyword>
<comment type="subcellular location">
    <subcellularLocation>
        <location evidence="1">Cell membrane</location>
    </subcellularLocation>
    <subcellularLocation>
        <location evidence="2">Membrane</location>
        <topology evidence="2">Single-pass type I membrane protein</topology>
    </subcellularLocation>
</comment>
<dbReference type="OrthoDB" id="676979at2759"/>
<evidence type="ECO:0000256" key="20">
    <source>
        <dbReference type="SAM" id="Phobius"/>
    </source>
</evidence>
<dbReference type="FunFam" id="3.80.10.10:FF:000041">
    <property type="entry name" value="LRR receptor-like serine/threonine-protein kinase ERECTA"/>
    <property type="match status" value="1"/>
</dbReference>
<keyword evidence="12 19" id="KW-0067">ATP-binding</keyword>
<evidence type="ECO:0000256" key="10">
    <source>
        <dbReference type="ARBA" id="ARBA00022741"/>
    </source>
</evidence>
<feature type="binding site" evidence="19">
    <location>
        <position position="697"/>
    </location>
    <ligand>
        <name>ATP</name>
        <dbReference type="ChEBI" id="CHEBI:30616"/>
    </ligand>
</feature>
<protein>
    <recommendedName>
        <fullName evidence="3">non-specific serine/threonine protein kinase</fullName>
        <ecNumber evidence="3">2.7.11.1</ecNumber>
    </recommendedName>
</protein>
<keyword evidence="16" id="KW-0325">Glycoprotein</keyword>
<dbReference type="Pfam" id="PF23598">
    <property type="entry name" value="LRR_14"/>
    <property type="match status" value="1"/>
</dbReference>
<dbReference type="PANTHER" id="PTHR48053">
    <property type="entry name" value="LEUCINE RICH REPEAT FAMILY PROTEIN, EXPRESSED"/>
    <property type="match status" value="1"/>
</dbReference>
<evidence type="ECO:0000256" key="15">
    <source>
        <dbReference type="ARBA" id="ARBA00023170"/>
    </source>
</evidence>
<evidence type="ECO:0000256" key="13">
    <source>
        <dbReference type="ARBA" id="ARBA00022989"/>
    </source>
</evidence>
<dbReference type="PANTHER" id="PTHR48053:SF109">
    <property type="entry name" value="PROTEIN KINASE DOMAIN-CONTAINING PROTEIN"/>
    <property type="match status" value="1"/>
</dbReference>
<dbReference type="Gene3D" id="3.30.200.20">
    <property type="entry name" value="Phosphorylase Kinase, domain 1"/>
    <property type="match status" value="1"/>
</dbReference>
<dbReference type="EMBL" id="CM017321">
    <property type="protein sequence ID" value="KAE7998647.1"/>
    <property type="molecule type" value="Genomic_DNA"/>
</dbReference>
<sequence length="901" mass="100246">MTKTTSLLLIHFSFYTIFLLLFSHANSKLNAEEQAILLNLKQHWQNPQPLRHWTPSNSVSHCYWPEITCTDGSVTGISLPNMTITGTVPPFICDLNNLTAIDLSYNYMTSNGFPTAFYNCSKLVNLDVSQNNFVGKVPDDIHRMAGLRQLNIGGNGFSGNIPASIGRLTELRILKLFACQFNGSFPPEIGNLSNLERLELAYMTTIMPARLPLEFTKLKKLKYLWMAGSSLVGEIPDTIGEMVALEHLDLSRNNLSGNIPSSLFMLKNLSKVFLYINQLSGEIPRVAEALNINVLDLSENDFTGSIPDDFERLTKLSGLSLFFNQLSGKIPDSIGRLPELINLKLFNNNLSGTLPPDLGRYSMLEEFLVLSNKLTGHLPQHLGDNGRLTRVEVSDNNLSGQLPKSLGSCNNLIILRVENNRFSGNIPSGLWTLLSLCKLLLSNNSFTGELPERLSRNLSRLEMSHNKFSGNIPAGLTALPLLTALLLDQNQFSGSLPSHFLSWKSLTTLHLSRNAISGQIPEEFGSLPRLTDLDLSENQLSGQIPLQLGLLKQLDSLNLSSNHLIGKIPNEFENDAFAGSFLNNPRLCANSPSLNIPKCNSKPQNSSKISSTFLASIIGLVIAILLVSAASFFVIRNYLKKKHGLDIKWELTPFQRLNFTESDILPGIIENNVIGSGGSGKVYRVVVNPPREIVAVKRIMNNKRLEQKLEKQFLAEVKILSSIQHTNIVKLRCCIFNDHSKLLVYEYLENRSLDLWLHGESARGSPILAVVGSYGYIAPEYAHTTRVNEKIDVYSFGVILLELTTGRKACDGDEYTSLAEWAWRHFQEGRYVVDACLDEVVKELCYLDEMYGVFELGIICTGPSPLTRPSMKEVLKVLLRCNDQTLVYGEKNTHATLTSTV</sequence>
<reference evidence="23 24" key="1">
    <citation type="submission" date="2019-06" db="EMBL/GenBank/DDBJ databases">
        <title>A chromosomal-level reference genome of Carpinus fangiana (Coryloideae, Betulaceae).</title>
        <authorList>
            <person name="Yang X."/>
            <person name="Wang Z."/>
            <person name="Zhang L."/>
            <person name="Hao G."/>
            <person name="Liu J."/>
            <person name="Yang Y."/>
        </authorList>
    </citation>
    <scope>NUCLEOTIDE SEQUENCE [LARGE SCALE GENOMIC DNA]</scope>
    <source>
        <strain evidence="23">Cfa_2016G</strain>
        <tissue evidence="23">Leaf</tissue>
    </source>
</reference>
<dbReference type="GO" id="GO:0005886">
    <property type="term" value="C:plasma membrane"/>
    <property type="evidence" value="ECO:0007669"/>
    <property type="project" value="UniProtKB-SubCell"/>
</dbReference>
<evidence type="ECO:0000256" key="1">
    <source>
        <dbReference type="ARBA" id="ARBA00004236"/>
    </source>
</evidence>
<dbReference type="InterPro" id="IPR001611">
    <property type="entry name" value="Leu-rich_rpt"/>
</dbReference>
<dbReference type="GO" id="GO:0009791">
    <property type="term" value="P:post-embryonic development"/>
    <property type="evidence" value="ECO:0007669"/>
    <property type="project" value="UniProtKB-ARBA"/>
</dbReference>
<evidence type="ECO:0000256" key="9">
    <source>
        <dbReference type="ARBA" id="ARBA00022737"/>
    </source>
</evidence>
<keyword evidence="24" id="KW-1185">Reference proteome</keyword>
<evidence type="ECO:0000256" key="2">
    <source>
        <dbReference type="ARBA" id="ARBA00004479"/>
    </source>
</evidence>
<evidence type="ECO:0000256" key="19">
    <source>
        <dbReference type="PROSITE-ProRule" id="PRU10141"/>
    </source>
</evidence>
<dbReference type="PROSITE" id="PS00107">
    <property type="entry name" value="PROTEIN_KINASE_ATP"/>
    <property type="match status" value="1"/>
</dbReference>
<evidence type="ECO:0000256" key="21">
    <source>
        <dbReference type="SAM" id="SignalP"/>
    </source>
</evidence>
<organism evidence="23 24">
    <name type="scientific">Carpinus fangiana</name>
    <dbReference type="NCBI Taxonomy" id="176857"/>
    <lineage>
        <taxon>Eukaryota</taxon>
        <taxon>Viridiplantae</taxon>
        <taxon>Streptophyta</taxon>
        <taxon>Embryophyta</taxon>
        <taxon>Tracheophyta</taxon>
        <taxon>Spermatophyta</taxon>
        <taxon>Magnoliopsida</taxon>
        <taxon>eudicotyledons</taxon>
        <taxon>Gunneridae</taxon>
        <taxon>Pentapetalae</taxon>
        <taxon>rosids</taxon>
        <taxon>fabids</taxon>
        <taxon>Fagales</taxon>
        <taxon>Betulaceae</taxon>
        <taxon>Carpinus</taxon>
    </lineage>
</organism>
<dbReference type="FunFam" id="3.80.10.10:FF:001670">
    <property type="entry name" value="Putative leucine-rich repeat receptor-like protein kinase family protein"/>
    <property type="match status" value="1"/>
</dbReference>
<feature type="transmembrane region" description="Helical" evidence="20">
    <location>
        <begin position="613"/>
        <end position="635"/>
    </location>
</feature>
<comment type="catalytic activity">
    <reaction evidence="18">
        <text>L-seryl-[protein] + ATP = O-phospho-L-seryl-[protein] + ADP + H(+)</text>
        <dbReference type="Rhea" id="RHEA:17989"/>
        <dbReference type="Rhea" id="RHEA-COMP:9863"/>
        <dbReference type="Rhea" id="RHEA-COMP:11604"/>
        <dbReference type="ChEBI" id="CHEBI:15378"/>
        <dbReference type="ChEBI" id="CHEBI:29999"/>
        <dbReference type="ChEBI" id="CHEBI:30616"/>
        <dbReference type="ChEBI" id="CHEBI:83421"/>
        <dbReference type="ChEBI" id="CHEBI:456216"/>
        <dbReference type="EC" id="2.7.11.1"/>
    </reaction>
</comment>
<feature type="signal peptide" evidence="21">
    <location>
        <begin position="1"/>
        <end position="27"/>
    </location>
</feature>
<dbReference type="InterPro" id="IPR003591">
    <property type="entry name" value="Leu-rich_rpt_typical-subtyp"/>
</dbReference>
<proteinExistence type="predicted"/>
<keyword evidence="14 20" id="KW-0472">Membrane</keyword>
<evidence type="ECO:0000256" key="11">
    <source>
        <dbReference type="ARBA" id="ARBA00022777"/>
    </source>
</evidence>
<comment type="catalytic activity">
    <reaction evidence="17">
        <text>L-threonyl-[protein] + ATP = O-phospho-L-threonyl-[protein] + ADP + H(+)</text>
        <dbReference type="Rhea" id="RHEA:46608"/>
        <dbReference type="Rhea" id="RHEA-COMP:11060"/>
        <dbReference type="Rhea" id="RHEA-COMP:11605"/>
        <dbReference type="ChEBI" id="CHEBI:15378"/>
        <dbReference type="ChEBI" id="CHEBI:30013"/>
        <dbReference type="ChEBI" id="CHEBI:30616"/>
        <dbReference type="ChEBI" id="CHEBI:61977"/>
        <dbReference type="ChEBI" id="CHEBI:456216"/>
        <dbReference type="EC" id="2.7.11.1"/>
    </reaction>
</comment>
<evidence type="ECO:0000256" key="18">
    <source>
        <dbReference type="ARBA" id="ARBA00048679"/>
    </source>
</evidence>
<evidence type="ECO:0000313" key="23">
    <source>
        <dbReference type="EMBL" id="KAE7998647.1"/>
    </source>
</evidence>
<keyword evidence="15" id="KW-0675">Receptor</keyword>
<evidence type="ECO:0000256" key="17">
    <source>
        <dbReference type="ARBA" id="ARBA00047899"/>
    </source>
</evidence>
<dbReference type="Pfam" id="PF08263">
    <property type="entry name" value="LRRNT_2"/>
    <property type="match status" value="1"/>
</dbReference>
<evidence type="ECO:0000256" key="5">
    <source>
        <dbReference type="ARBA" id="ARBA00022614"/>
    </source>
</evidence>
<evidence type="ECO:0000256" key="4">
    <source>
        <dbReference type="ARBA" id="ARBA00022527"/>
    </source>
</evidence>
<dbReference type="InterPro" id="IPR051716">
    <property type="entry name" value="Plant_RL_S/T_kinase"/>
</dbReference>
<keyword evidence="11" id="KW-0418">Kinase</keyword>
<dbReference type="Proteomes" id="UP000327013">
    <property type="component" value="Chromosome 1"/>
</dbReference>
<feature type="chain" id="PRO_5024393192" description="non-specific serine/threonine protein kinase" evidence="21">
    <location>
        <begin position="28"/>
        <end position="901"/>
    </location>
</feature>
<feature type="domain" description="Protein kinase" evidence="22">
    <location>
        <begin position="668"/>
        <end position="901"/>
    </location>
</feature>
<dbReference type="GO" id="GO:0004674">
    <property type="term" value="F:protein serine/threonine kinase activity"/>
    <property type="evidence" value="ECO:0007669"/>
    <property type="project" value="UniProtKB-KW"/>
</dbReference>
<dbReference type="InterPro" id="IPR055414">
    <property type="entry name" value="LRR_R13L4/SHOC2-like"/>
</dbReference>
<dbReference type="InterPro" id="IPR000719">
    <property type="entry name" value="Prot_kinase_dom"/>
</dbReference>
<dbReference type="Gene3D" id="1.10.510.10">
    <property type="entry name" value="Transferase(Phosphotransferase) domain 1"/>
    <property type="match status" value="1"/>
</dbReference>
<dbReference type="GO" id="GO:0005524">
    <property type="term" value="F:ATP binding"/>
    <property type="evidence" value="ECO:0007669"/>
    <property type="project" value="UniProtKB-UniRule"/>
</dbReference>
<evidence type="ECO:0000256" key="6">
    <source>
        <dbReference type="ARBA" id="ARBA00022679"/>
    </source>
</evidence>
<dbReference type="AlphaFoldDB" id="A0A5N6QHL7"/>
<accession>A0A5N6QHL7</accession>
<keyword evidence="6" id="KW-0808">Transferase</keyword>
<keyword evidence="4" id="KW-0723">Serine/threonine-protein kinase</keyword>
<dbReference type="SMART" id="SM00369">
    <property type="entry name" value="LRR_TYP"/>
    <property type="match status" value="5"/>
</dbReference>
<dbReference type="Gene3D" id="3.80.10.10">
    <property type="entry name" value="Ribonuclease Inhibitor"/>
    <property type="match status" value="3"/>
</dbReference>
<gene>
    <name evidence="23" type="ORF">FH972_003172</name>
</gene>
<evidence type="ECO:0000256" key="7">
    <source>
        <dbReference type="ARBA" id="ARBA00022692"/>
    </source>
</evidence>
<evidence type="ECO:0000259" key="22">
    <source>
        <dbReference type="PROSITE" id="PS50011"/>
    </source>
</evidence>
<keyword evidence="10 19" id="KW-0547">Nucleotide-binding</keyword>
<dbReference type="EC" id="2.7.11.1" evidence="3"/>
<evidence type="ECO:0000256" key="8">
    <source>
        <dbReference type="ARBA" id="ARBA00022729"/>
    </source>
</evidence>
<dbReference type="FunFam" id="3.80.10.10:FF:000233">
    <property type="entry name" value="Leucine-rich repeat receptor-like protein kinase TDR"/>
    <property type="match status" value="1"/>
</dbReference>
<keyword evidence="13 20" id="KW-1133">Transmembrane helix</keyword>
<keyword evidence="9" id="KW-0677">Repeat</keyword>
<evidence type="ECO:0000256" key="14">
    <source>
        <dbReference type="ARBA" id="ARBA00023136"/>
    </source>
</evidence>
<dbReference type="Pfam" id="PF13855">
    <property type="entry name" value="LRR_8"/>
    <property type="match status" value="2"/>
</dbReference>
<dbReference type="Pfam" id="PF00069">
    <property type="entry name" value="Pkinase"/>
    <property type="match status" value="1"/>
</dbReference>
<keyword evidence="5" id="KW-0433">Leucine-rich repeat</keyword>
<dbReference type="Pfam" id="PF00560">
    <property type="entry name" value="LRR_1"/>
    <property type="match status" value="6"/>
</dbReference>
<dbReference type="InterPro" id="IPR017441">
    <property type="entry name" value="Protein_kinase_ATP_BS"/>
</dbReference>
<name>A0A5N6QHL7_9ROSI</name>
<evidence type="ECO:0000256" key="16">
    <source>
        <dbReference type="ARBA" id="ARBA00023180"/>
    </source>
</evidence>
<dbReference type="SUPFAM" id="SSF56112">
    <property type="entry name" value="Protein kinase-like (PK-like)"/>
    <property type="match status" value="1"/>
</dbReference>
<dbReference type="InterPro" id="IPR013210">
    <property type="entry name" value="LRR_N_plant-typ"/>
</dbReference>
<dbReference type="PROSITE" id="PS51450">
    <property type="entry name" value="LRR"/>
    <property type="match status" value="1"/>
</dbReference>
<evidence type="ECO:0000256" key="12">
    <source>
        <dbReference type="ARBA" id="ARBA00022840"/>
    </source>
</evidence>
<dbReference type="SUPFAM" id="SSF52058">
    <property type="entry name" value="L domain-like"/>
    <property type="match status" value="2"/>
</dbReference>
<evidence type="ECO:0000313" key="24">
    <source>
        <dbReference type="Proteomes" id="UP000327013"/>
    </source>
</evidence>
<evidence type="ECO:0000256" key="3">
    <source>
        <dbReference type="ARBA" id="ARBA00012513"/>
    </source>
</evidence>
<dbReference type="InterPro" id="IPR011009">
    <property type="entry name" value="Kinase-like_dom_sf"/>
</dbReference>
<keyword evidence="7 20" id="KW-0812">Transmembrane</keyword>
<dbReference type="PRINTS" id="PR00019">
    <property type="entry name" value="LEURICHRPT"/>
</dbReference>
<dbReference type="PROSITE" id="PS50011">
    <property type="entry name" value="PROTEIN_KINASE_DOM"/>
    <property type="match status" value="1"/>
</dbReference>
<dbReference type="InterPro" id="IPR032675">
    <property type="entry name" value="LRR_dom_sf"/>
</dbReference>